<keyword evidence="7 12" id="KW-0489">Methyltransferase</keyword>
<dbReference type="InterPro" id="IPR015947">
    <property type="entry name" value="PUA-like_sf"/>
</dbReference>
<name>A0ABN0TRP8_9GAMM</name>
<accession>A0ABN0TRP8</accession>
<organism evidence="15 16">
    <name type="scientific">Methylophaga marina</name>
    <dbReference type="NCBI Taxonomy" id="45495"/>
    <lineage>
        <taxon>Bacteria</taxon>
        <taxon>Pseudomonadati</taxon>
        <taxon>Pseudomonadota</taxon>
        <taxon>Gammaproteobacteria</taxon>
        <taxon>Thiotrichales</taxon>
        <taxon>Piscirickettsiaceae</taxon>
        <taxon>Methylophaga</taxon>
    </lineage>
</organism>
<evidence type="ECO:0000256" key="7">
    <source>
        <dbReference type="ARBA" id="ARBA00022603"/>
    </source>
</evidence>
<evidence type="ECO:0000256" key="5">
    <source>
        <dbReference type="ARBA" id="ARBA00022490"/>
    </source>
</evidence>
<dbReference type="NCBIfam" id="TIGR00046">
    <property type="entry name" value="RsmE family RNA methyltransferase"/>
    <property type="match status" value="1"/>
</dbReference>
<keyword evidence="8 12" id="KW-0808">Transferase</keyword>
<dbReference type="InterPro" id="IPR046886">
    <property type="entry name" value="RsmE_MTase_dom"/>
</dbReference>
<feature type="domain" description="Ribosomal RNA small subunit methyltransferase E methyltransferase" evidence="13">
    <location>
        <begin position="72"/>
        <end position="232"/>
    </location>
</feature>
<dbReference type="NCBIfam" id="NF008692">
    <property type="entry name" value="PRK11713.1-5"/>
    <property type="match status" value="1"/>
</dbReference>
<comment type="subcellular location">
    <subcellularLocation>
        <location evidence="1 12">Cytoplasm</location>
    </subcellularLocation>
</comment>
<evidence type="ECO:0000256" key="6">
    <source>
        <dbReference type="ARBA" id="ARBA00022552"/>
    </source>
</evidence>
<gene>
    <name evidence="15" type="ORF">GCM10008964_19890</name>
</gene>
<dbReference type="InterPro" id="IPR006700">
    <property type="entry name" value="RsmE"/>
</dbReference>
<comment type="caution">
    <text evidence="15">The sequence shown here is derived from an EMBL/GenBank/DDBJ whole genome shotgun (WGS) entry which is preliminary data.</text>
</comment>
<dbReference type="EC" id="2.1.1.193" evidence="3 12"/>
<evidence type="ECO:0000256" key="3">
    <source>
        <dbReference type="ARBA" id="ARBA00012328"/>
    </source>
</evidence>
<dbReference type="RefSeq" id="WP_343749698.1">
    <property type="nucleotide sequence ID" value="NZ_BAAADG010000006.1"/>
</dbReference>
<evidence type="ECO:0000259" key="13">
    <source>
        <dbReference type="Pfam" id="PF04452"/>
    </source>
</evidence>
<dbReference type="PANTHER" id="PTHR30027">
    <property type="entry name" value="RIBOSOMAL RNA SMALL SUBUNIT METHYLTRANSFERASE E"/>
    <property type="match status" value="1"/>
</dbReference>
<dbReference type="Pfam" id="PF20260">
    <property type="entry name" value="PUA_4"/>
    <property type="match status" value="1"/>
</dbReference>
<keyword evidence="9 12" id="KW-0949">S-adenosyl-L-methionine</keyword>
<evidence type="ECO:0000256" key="1">
    <source>
        <dbReference type="ARBA" id="ARBA00004496"/>
    </source>
</evidence>
<comment type="catalytic activity">
    <reaction evidence="11 12">
        <text>uridine(1498) in 16S rRNA + S-adenosyl-L-methionine = N(3)-methyluridine(1498) in 16S rRNA + S-adenosyl-L-homocysteine + H(+)</text>
        <dbReference type="Rhea" id="RHEA:42920"/>
        <dbReference type="Rhea" id="RHEA-COMP:10283"/>
        <dbReference type="Rhea" id="RHEA-COMP:10284"/>
        <dbReference type="ChEBI" id="CHEBI:15378"/>
        <dbReference type="ChEBI" id="CHEBI:57856"/>
        <dbReference type="ChEBI" id="CHEBI:59789"/>
        <dbReference type="ChEBI" id="CHEBI:65315"/>
        <dbReference type="ChEBI" id="CHEBI:74502"/>
        <dbReference type="EC" id="2.1.1.193"/>
    </reaction>
</comment>
<evidence type="ECO:0000256" key="2">
    <source>
        <dbReference type="ARBA" id="ARBA00005528"/>
    </source>
</evidence>
<dbReference type="SUPFAM" id="SSF88697">
    <property type="entry name" value="PUA domain-like"/>
    <property type="match status" value="1"/>
</dbReference>
<evidence type="ECO:0000313" key="16">
    <source>
        <dbReference type="Proteomes" id="UP001501476"/>
    </source>
</evidence>
<evidence type="ECO:0000259" key="14">
    <source>
        <dbReference type="Pfam" id="PF20260"/>
    </source>
</evidence>
<dbReference type="CDD" id="cd18084">
    <property type="entry name" value="RsmE-like"/>
    <property type="match status" value="1"/>
</dbReference>
<evidence type="ECO:0000256" key="10">
    <source>
        <dbReference type="ARBA" id="ARBA00025699"/>
    </source>
</evidence>
<dbReference type="InterPro" id="IPR029028">
    <property type="entry name" value="Alpha/beta_knot_MTases"/>
</dbReference>
<comment type="similarity">
    <text evidence="2 12">Belongs to the RNA methyltransferase RsmE family.</text>
</comment>
<dbReference type="SUPFAM" id="SSF75217">
    <property type="entry name" value="alpha/beta knot"/>
    <property type="match status" value="1"/>
</dbReference>
<reference evidence="15 16" key="1">
    <citation type="journal article" date="2019" name="Int. J. Syst. Evol. Microbiol.">
        <title>The Global Catalogue of Microorganisms (GCM) 10K type strain sequencing project: providing services to taxonomists for standard genome sequencing and annotation.</title>
        <authorList>
            <consortium name="The Broad Institute Genomics Platform"/>
            <consortium name="The Broad Institute Genome Sequencing Center for Infectious Disease"/>
            <person name="Wu L."/>
            <person name="Ma J."/>
        </authorList>
    </citation>
    <scope>NUCLEOTIDE SEQUENCE [LARGE SCALE GENOMIC DNA]</scope>
    <source>
        <strain evidence="15 16">JCM 6886</strain>
    </source>
</reference>
<dbReference type="Gene3D" id="3.40.1280.10">
    <property type="match status" value="1"/>
</dbReference>
<dbReference type="Proteomes" id="UP001501476">
    <property type="component" value="Unassembled WGS sequence"/>
</dbReference>
<dbReference type="InterPro" id="IPR029026">
    <property type="entry name" value="tRNA_m1G_MTases_N"/>
</dbReference>
<evidence type="ECO:0000256" key="4">
    <source>
        <dbReference type="ARBA" id="ARBA00013673"/>
    </source>
</evidence>
<keyword evidence="6 12" id="KW-0698">rRNA processing</keyword>
<evidence type="ECO:0000256" key="11">
    <source>
        <dbReference type="ARBA" id="ARBA00047944"/>
    </source>
</evidence>
<evidence type="ECO:0000256" key="8">
    <source>
        <dbReference type="ARBA" id="ARBA00022679"/>
    </source>
</evidence>
<dbReference type="EMBL" id="BAAADG010000006">
    <property type="protein sequence ID" value="GAA0228490.1"/>
    <property type="molecule type" value="Genomic_DNA"/>
</dbReference>
<comment type="function">
    <text evidence="10 12">Specifically methylates the N3 position of the uracil ring of uridine 1498 (m3U1498) in 16S rRNA. Acts on the fully assembled 30S ribosomal subunit.</text>
</comment>
<evidence type="ECO:0000313" key="15">
    <source>
        <dbReference type="EMBL" id="GAA0228490.1"/>
    </source>
</evidence>
<dbReference type="Gene3D" id="2.40.240.20">
    <property type="entry name" value="Hypothetical PUA domain-like, domain 1"/>
    <property type="match status" value="1"/>
</dbReference>
<evidence type="ECO:0000256" key="12">
    <source>
        <dbReference type="PIRNR" id="PIRNR015601"/>
    </source>
</evidence>
<sequence>MPRFYTETLSSSESEFVLPDDVHRHAIQVLRLKPGANIRLFNGGGMEYEAELTLVEKRHSRVRLGNAIETQKESPLGITLLQGVSRGERMDFAIQKAVELGVKKIVPVITERCNVQLNGDRADKRFHHWRGVMISACEQSGRSFLPELSPVQTLADVLSDYQDELNLVLDPLAETRFTELSKPQSLTMLIGPEGGLADSEVAMAKDTGYQAVQFGPRILRTETAAVAALAVSQTLWGDLG</sequence>
<dbReference type="PANTHER" id="PTHR30027:SF3">
    <property type="entry name" value="16S RRNA (URACIL(1498)-N(3))-METHYLTRANSFERASE"/>
    <property type="match status" value="1"/>
</dbReference>
<dbReference type="PIRSF" id="PIRSF015601">
    <property type="entry name" value="MTase_slr0722"/>
    <property type="match status" value="1"/>
</dbReference>
<keyword evidence="5 12" id="KW-0963">Cytoplasm</keyword>
<keyword evidence="16" id="KW-1185">Reference proteome</keyword>
<evidence type="ECO:0000256" key="9">
    <source>
        <dbReference type="ARBA" id="ARBA00022691"/>
    </source>
</evidence>
<dbReference type="InterPro" id="IPR046887">
    <property type="entry name" value="RsmE_PUA-like"/>
</dbReference>
<dbReference type="Pfam" id="PF04452">
    <property type="entry name" value="Methyltrans_RNA"/>
    <property type="match status" value="1"/>
</dbReference>
<protein>
    <recommendedName>
        <fullName evidence="4 12">Ribosomal RNA small subunit methyltransferase E</fullName>
        <ecNumber evidence="3 12">2.1.1.193</ecNumber>
    </recommendedName>
</protein>
<feature type="domain" description="Ribosomal RNA small subunit methyltransferase E PUA-like" evidence="14">
    <location>
        <begin position="18"/>
        <end position="63"/>
    </location>
</feature>
<proteinExistence type="inferred from homology"/>